<feature type="transmembrane region" description="Helical" evidence="12">
    <location>
        <begin position="192"/>
        <end position="209"/>
    </location>
</feature>
<organism evidence="14">
    <name type="scientific">Candidatus Thiothrix putei</name>
    <dbReference type="NCBI Taxonomy" id="3080811"/>
    <lineage>
        <taxon>Bacteria</taxon>
        <taxon>Pseudomonadati</taxon>
        <taxon>Pseudomonadota</taxon>
        <taxon>Gammaproteobacteria</taxon>
        <taxon>Thiotrichales</taxon>
        <taxon>Thiotrichaceae</taxon>
        <taxon>Thiothrix</taxon>
    </lineage>
</organism>
<dbReference type="Gene3D" id="1.20.120.350">
    <property type="entry name" value="Voltage-gated potassium channels. Chain C"/>
    <property type="match status" value="1"/>
</dbReference>
<keyword evidence="8 12" id="KW-1133">Transmembrane helix</keyword>
<evidence type="ECO:0000256" key="7">
    <source>
        <dbReference type="ARBA" id="ARBA00022958"/>
    </source>
</evidence>
<dbReference type="EMBL" id="CP124756">
    <property type="protein sequence ID" value="WGZ93190.1"/>
    <property type="molecule type" value="Genomic_DNA"/>
</dbReference>
<dbReference type="InterPro" id="IPR005821">
    <property type="entry name" value="Ion_trans_dom"/>
</dbReference>
<dbReference type="GO" id="GO:0008076">
    <property type="term" value="C:voltage-gated potassium channel complex"/>
    <property type="evidence" value="ECO:0007669"/>
    <property type="project" value="InterPro"/>
</dbReference>
<evidence type="ECO:0000256" key="2">
    <source>
        <dbReference type="ARBA" id="ARBA00022448"/>
    </source>
</evidence>
<accession>A0AA95HBS8</accession>
<evidence type="ECO:0000256" key="8">
    <source>
        <dbReference type="ARBA" id="ARBA00022989"/>
    </source>
</evidence>
<evidence type="ECO:0000256" key="12">
    <source>
        <dbReference type="SAM" id="Phobius"/>
    </source>
</evidence>
<dbReference type="Proteomes" id="UP001301326">
    <property type="component" value="Chromosome"/>
</dbReference>
<evidence type="ECO:0000259" key="13">
    <source>
        <dbReference type="Pfam" id="PF00520"/>
    </source>
</evidence>
<evidence type="ECO:0000256" key="4">
    <source>
        <dbReference type="ARBA" id="ARBA00022692"/>
    </source>
</evidence>
<dbReference type="SUPFAM" id="SSF81324">
    <property type="entry name" value="Voltage-gated potassium channels"/>
    <property type="match status" value="1"/>
</dbReference>
<dbReference type="PANTHER" id="PTHR11537">
    <property type="entry name" value="VOLTAGE-GATED POTASSIUM CHANNEL"/>
    <property type="match status" value="1"/>
</dbReference>
<dbReference type="GO" id="GO:0005249">
    <property type="term" value="F:voltage-gated potassium channel activity"/>
    <property type="evidence" value="ECO:0007669"/>
    <property type="project" value="InterPro"/>
</dbReference>
<sequence length="336" mass="38036">MRLAHIRRWLYLALEEQKGSDLAKCLNRCLLLLIVVNVCVVVAESEYRIYQAYALSFQWFEIFSVGVFTLEYLVRAWVCVESNHRNLQYPIRSRGRYLLSPMAVVDLIAILPFYLSFFVAGLDLRVLRSLRLLRLLKLTRYSQSLGLLVAVLHQEADNLVSALFILCMLILLSATGIYLAEGHIQPDEFGSIPRALWWSAVTVATVGYGDVVPQTLVGKVFSGTIIVTGIAVAALPAAILASGMINELKRRRENFRFELVRAMENGKLDFGGLRYLEKMRVKIGISRADARLVFEEVKQETRLQTYTHCPYCSQPIMVKHPPGHIHVSPTKQPPKS</sequence>
<keyword evidence="2" id="KW-0813">Transport</keyword>
<dbReference type="GO" id="GO:0001508">
    <property type="term" value="P:action potential"/>
    <property type="evidence" value="ECO:0007669"/>
    <property type="project" value="TreeGrafter"/>
</dbReference>
<reference evidence="14" key="2">
    <citation type="submission" date="2023-04" db="EMBL/GenBank/DDBJ databases">
        <authorList>
            <person name="Beletskiy A.V."/>
            <person name="Mardanov A.V."/>
            <person name="Ravin N.V."/>
        </authorList>
    </citation>
    <scope>NUCLEOTIDE SEQUENCE</scope>
    <source>
        <strain evidence="14">GKL-02</strain>
    </source>
</reference>
<keyword evidence="11 14" id="KW-0407">Ion channel</keyword>
<keyword evidence="4 12" id="KW-0812">Transmembrane</keyword>
<gene>
    <name evidence="14" type="ORF">QJT81_15395</name>
</gene>
<evidence type="ECO:0000256" key="10">
    <source>
        <dbReference type="ARBA" id="ARBA00023136"/>
    </source>
</evidence>
<keyword evidence="6" id="KW-0851">Voltage-gated channel</keyword>
<dbReference type="KEGG" id="tput:QJT81_15395"/>
<proteinExistence type="predicted"/>
<feature type="transmembrane region" description="Helical" evidence="12">
    <location>
        <begin position="98"/>
        <end position="122"/>
    </location>
</feature>
<evidence type="ECO:0000313" key="14">
    <source>
        <dbReference type="EMBL" id="WGZ93190.1"/>
    </source>
</evidence>
<evidence type="ECO:0000256" key="3">
    <source>
        <dbReference type="ARBA" id="ARBA00022538"/>
    </source>
</evidence>
<dbReference type="Pfam" id="PF00520">
    <property type="entry name" value="Ion_trans"/>
    <property type="match status" value="1"/>
</dbReference>
<feature type="transmembrane region" description="Helical" evidence="12">
    <location>
        <begin position="159"/>
        <end position="180"/>
    </location>
</feature>
<keyword evidence="10 12" id="KW-0472">Membrane</keyword>
<keyword evidence="5" id="KW-0631">Potassium channel</keyword>
<dbReference type="InterPro" id="IPR028325">
    <property type="entry name" value="VG_K_chnl"/>
</dbReference>
<protein>
    <submittedName>
        <fullName evidence="14">Potassium channel family protein</fullName>
    </submittedName>
</protein>
<feature type="transmembrane region" description="Helical" evidence="12">
    <location>
        <begin position="25"/>
        <end position="43"/>
    </location>
</feature>
<comment type="subcellular location">
    <subcellularLocation>
        <location evidence="1">Membrane</location>
        <topology evidence="1">Multi-pass membrane protein</topology>
    </subcellularLocation>
</comment>
<dbReference type="AlphaFoldDB" id="A0AA95HBS8"/>
<evidence type="ECO:0000256" key="5">
    <source>
        <dbReference type="ARBA" id="ARBA00022826"/>
    </source>
</evidence>
<dbReference type="Gene3D" id="1.10.287.70">
    <property type="match status" value="1"/>
</dbReference>
<evidence type="ECO:0000256" key="11">
    <source>
        <dbReference type="ARBA" id="ARBA00023303"/>
    </source>
</evidence>
<feature type="transmembrane region" description="Helical" evidence="12">
    <location>
        <begin position="55"/>
        <end position="78"/>
    </location>
</feature>
<feature type="transmembrane region" description="Helical" evidence="12">
    <location>
        <begin position="221"/>
        <end position="245"/>
    </location>
</feature>
<dbReference type="PANTHER" id="PTHR11537:SF254">
    <property type="entry name" value="POTASSIUM VOLTAGE-GATED CHANNEL PROTEIN SHAB"/>
    <property type="match status" value="1"/>
</dbReference>
<dbReference type="PRINTS" id="PR00169">
    <property type="entry name" value="KCHANNEL"/>
</dbReference>
<dbReference type="InterPro" id="IPR027359">
    <property type="entry name" value="Volt_channel_dom_sf"/>
</dbReference>
<feature type="domain" description="Ion transport" evidence="13">
    <location>
        <begin position="24"/>
        <end position="243"/>
    </location>
</feature>
<keyword evidence="3" id="KW-0633">Potassium transport</keyword>
<evidence type="ECO:0000256" key="9">
    <source>
        <dbReference type="ARBA" id="ARBA00023065"/>
    </source>
</evidence>
<evidence type="ECO:0000256" key="6">
    <source>
        <dbReference type="ARBA" id="ARBA00022882"/>
    </source>
</evidence>
<name>A0AA95HBS8_9GAMM</name>
<keyword evidence="7" id="KW-0630">Potassium</keyword>
<evidence type="ECO:0000256" key="1">
    <source>
        <dbReference type="ARBA" id="ARBA00004141"/>
    </source>
</evidence>
<keyword evidence="9" id="KW-0406">Ion transport</keyword>
<reference evidence="14" key="1">
    <citation type="journal article" date="2023" name="Int. J. Mol. Sci.">
        <title>Metagenomics Revealed a New Genus 'Candidatus Thiocaldithrix dubininis' gen. nov., sp. nov. and a New Species 'Candidatus Thiothrix putei' sp. nov. in the Family Thiotrichaceae, Some Members of Which Have Traits of Both Na+- and H+-Motive Energetics.</title>
        <authorList>
            <person name="Ravin N.V."/>
            <person name="Muntyan M.S."/>
            <person name="Smolyakov D.D."/>
            <person name="Rudenko T.S."/>
            <person name="Beletsky A.V."/>
            <person name="Mardanov A.V."/>
            <person name="Grabovich M.Y."/>
        </authorList>
    </citation>
    <scope>NUCLEOTIDE SEQUENCE</scope>
    <source>
        <strain evidence="14">GKL-02</strain>
    </source>
</reference>